<dbReference type="PANTHER" id="PTHR10422">
    <property type="entry name" value="CYTOCHROME C OXIDASE SUBUNIT 1"/>
    <property type="match status" value="1"/>
</dbReference>
<feature type="transmembrane region" description="Helical" evidence="2">
    <location>
        <begin position="231"/>
        <end position="252"/>
    </location>
</feature>
<feature type="transmembrane region" description="Helical" evidence="2">
    <location>
        <begin position="88"/>
        <end position="109"/>
    </location>
</feature>
<dbReference type="Pfam" id="PF00115">
    <property type="entry name" value="COX1"/>
    <property type="match status" value="1"/>
</dbReference>
<organism evidence="4 5">
    <name type="scientific">Salinisphaera orenii MK-B5</name>
    <dbReference type="NCBI Taxonomy" id="856730"/>
    <lineage>
        <taxon>Bacteria</taxon>
        <taxon>Pseudomonadati</taxon>
        <taxon>Pseudomonadota</taxon>
        <taxon>Gammaproteobacteria</taxon>
        <taxon>Salinisphaerales</taxon>
        <taxon>Salinisphaeraceae</taxon>
        <taxon>Salinisphaera</taxon>
    </lineage>
</organism>
<feature type="domain" description="Cytochrome oxidase subunit I profile" evidence="3">
    <location>
        <begin position="8"/>
        <end position="472"/>
    </location>
</feature>
<reference evidence="4 5" key="1">
    <citation type="submission" date="2013-10" db="EMBL/GenBank/DDBJ databases">
        <title>Salinisphaera orenii MK-B5 Genome Sequencing.</title>
        <authorList>
            <person name="Lai Q."/>
            <person name="Li C."/>
            <person name="Shao Z."/>
        </authorList>
    </citation>
    <scope>NUCLEOTIDE SEQUENCE [LARGE SCALE GENOMIC DNA]</scope>
    <source>
        <strain evidence="4 5">MK-B5</strain>
    </source>
</reference>
<keyword evidence="5" id="KW-1185">Reference proteome</keyword>
<dbReference type="Gene3D" id="1.20.210.10">
    <property type="entry name" value="Cytochrome c oxidase-like, subunit I domain"/>
    <property type="match status" value="1"/>
</dbReference>
<evidence type="ECO:0000313" key="4">
    <source>
        <dbReference type="EMBL" id="ROO27296.1"/>
    </source>
</evidence>
<dbReference type="SUPFAM" id="SSF81442">
    <property type="entry name" value="Cytochrome c oxidase subunit I-like"/>
    <property type="match status" value="1"/>
</dbReference>
<feature type="transmembrane region" description="Helical" evidence="2">
    <location>
        <begin position="198"/>
        <end position="219"/>
    </location>
</feature>
<keyword evidence="2" id="KW-1133">Transmembrane helix</keyword>
<dbReference type="GO" id="GO:0015990">
    <property type="term" value="P:electron transport coupled proton transport"/>
    <property type="evidence" value="ECO:0007669"/>
    <property type="project" value="TreeGrafter"/>
</dbReference>
<keyword evidence="1" id="KW-0813">Transport</keyword>
<dbReference type="GO" id="GO:0020037">
    <property type="term" value="F:heme binding"/>
    <property type="evidence" value="ECO:0007669"/>
    <property type="project" value="InterPro"/>
</dbReference>
<dbReference type="InterPro" id="IPR000883">
    <property type="entry name" value="Cyt_C_Oxase_1"/>
</dbReference>
<dbReference type="RefSeq" id="WP_123631110.1">
    <property type="nucleotide sequence ID" value="NZ_AYKH01000014.1"/>
</dbReference>
<dbReference type="GO" id="GO:0022904">
    <property type="term" value="P:respiratory electron transport chain"/>
    <property type="evidence" value="ECO:0007669"/>
    <property type="project" value="TreeGrafter"/>
</dbReference>
<dbReference type="PANTHER" id="PTHR10422:SF29">
    <property type="entry name" value="CYTOCHROME C OXIDASE SUBUNIT 1 HOMOLOG, BACTEROID"/>
    <property type="match status" value="1"/>
</dbReference>
<feature type="transmembrane region" description="Helical" evidence="2">
    <location>
        <begin position="424"/>
        <end position="442"/>
    </location>
</feature>
<dbReference type="GO" id="GO:0006119">
    <property type="term" value="P:oxidative phosphorylation"/>
    <property type="evidence" value="ECO:0007669"/>
    <property type="project" value="UniProtKB-UniPathway"/>
</dbReference>
<keyword evidence="1" id="KW-0679">Respiratory chain</keyword>
<feature type="transmembrane region" description="Helical" evidence="2">
    <location>
        <begin position="298"/>
        <end position="319"/>
    </location>
</feature>
<dbReference type="GO" id="GO:0004129">
    <property type="term" value="F:cytochrome-c oxidase activity"/>
    <property type="evidence" value="ECO:0007669"/>
    <property type="project" value="InterPro"/>
</dbReference>
<evidence type="ECO:0000313" key="5">
    <source>
        <dbReference type="Proteomes" id="UP000283993"/>
    </source>
</evidence>
<dbReference type="UniPathway" id="UPA00705"/>
<keyword evidence="2" id="KW-0472">Membrane</keyword>
<evidence type="ECO:0000259" key="3">
    <source>
        <dbReference type="PROSITE" id="PS50855"/>
    </source>
</evidence>
<accession>A0A423PNV1</accession>
<feature type="transmembrane region" description="Helical" evidence="2">
    <location>
        <begin position="264"/>
        <end position="286"/>
    </location>
</feature>
<evidence type="ECO:0000256" key="1">
    <source>
        <dbReference type="ARBA" id="ARBA00022660"/>
    </source>
</evidence>
<feature type="transmembrane region" description="Helical" evidence="2">
    <location>
        <begin position="339"/>
        <end position="359"/>
    </location>
</feature>
<dbReference type="EMBL" id="AYKH01000014">
    <property type="protein sequence ID" value="ROO27296.1"/>
    <property type="molecule type" value="Genomic_DNA"/>
</dbReference>
<feature type="transmembrane region" description="Helical" evidence="2">
    <location>
        <begin position="162"/>
        <end position="186"/>
    </location>
</feature>
<feature type="transmembrane region" description="Helical" evidence="2">
    <location>
        <begin position="371"/>
        <end position="391"/>
    </location>
</feature>
<sequence length="472" mass="52611">MIDRAIKLWFFSALVWLVIGPAIGAFQSLQFIAPDWMNFLSAIALPYSKLRIVHTNTVILGWIVMTFISAALFMVPRLCNTPLRFPQLAYAAGWIWNAALVLDLVLIWAAIPDSFWLSIQAGEYAEAPLLVDVMIVAAVVCVIASLHLTVFARERPHLYVSVWYLLGGLYTTAITYLVGNFLVLAFSGEGYQVIEAWWLHNAVGMIITPLGLGTAYYIVPLAAQQPLYSHRLSIVGFWTLMAFYPGTGLHHFLQMPVPIWINEFAVISSVLLGIPVLAVVTNFLATPRGNWSRAFDSYPLRFAALGTLYYLATCLQGPFQATAAVNWYVHFTEWVQAHAHLALAGAFTCYGMAAGYYMFPRITGRQLYSRGLASVTFWCMVIFFPIFYIGFTWSGVATGASINLMGNTIYQTINITWIPRLSRTITGTVVVVGFIAYVWLLLRSLRVGAPYESGMNEVPEMGIETPFEEARA</sequence>
<name>A0A423PNV1_9GAMM</name>
<comment type="caution">
    <text evidence="4">The sequence shown here is derived from an EMBL/GenBank/DDBJ whole genome shotgun (WGS) entry which is preliminary data.</text>
</comment>
<proteinExistence type="predicted"/>
<keyword evidence="1" id="KW-0249">Electron transport</keyword>
<dbReference type="Proteomes" id="UP000283993">
    <property type="component" value="Unassembled WGS sequence"/>
</dbReference>
<protein>
    <recommendedName>
        <fullName evidence="3">Cytochrome oxidase subunit I profile domain-containing protein</fullName>
    </recommendedName>
</protein>
<gene>
    <name evidence="4" type="ORF">SAOR_08845</name>
</gene>
<dbReference type="PROSITE" id="PS50855">
    <property type="entry name" value="COX1"/>
    <property type="match status" value="1"/>
</dbReference>
<keyword evidence="2" id="KW-0812">Transmembrane</keyword>
<feature type="transmembrane region" description="Helical" evidence="2">
    <location>
        <begin position="129"/>
        <end position="150"/>
    </location>
</feature>
<dbReference type="GO" id="GO:0016020">
    <property type="term" value="C:membrane"/>
    <property type="evidence" value="ECO:0007669"/>
    <property type="project" value="InterPro"/>
</dbReference>
<dbReference type="InterPro" id="IPR036927">
    <property type="entry name" value="Cyt_c_oxase-like_su1_sf"/>
</dbReference>
<dbReference type="InterPro" id="IPR023616">
    <property type="entry name" value="Cyt_c_oxase-like_su1_dom"/>
</dbReference>
<feature type="transmembrane region" description="Helical" evidence="2">
    <location>
        <begin position="57"/>
        <end position="76"/>
    </location>
</feature>
<dbReference type="AlphaFoldDB" id="A0A423PNV1"/>
<evidence type="ECO:0000256" key="2">
    <source>
        <dbReference type="SAM" id="Phobius"/>
    </source>
</evidence>